<dbReference type="InterPro" id="IPR007197">
    <property type="entry name" value="rSAM"/>
</dbReference>
<feature type="binding site" evidence="16">
    <location>
        <position position="340"/>
    </location>
    <ligand>
        <name>S-adenosyl-L-methionine</name>
        <dbReference type="ChEBI" id="CHEBI:59789"/>
        <label>1</label>
    </ligand>
</feature>
<feature type="binding site" evidence="16">
    <location>
        <position position="66"/>
    </location>
    <ligand>
        <name>S-adenosyl-L-methionine</name>
        <dbReference type="ChEBI" id="CHEBI:59789"/>
        <label>1</label>
    </ligand>
</feature>
<dbReference type="UniPathway" id="UPA00251">
    <property type="reaction ID" value="UER00323"/>
</dbReference>
<dbReference type="InterPro" id="IPR006638">
    <property type="entry name" value="Elp3/MiaA/NifB-like_rSAM"/>
</dbReference>
<evidence type="ECO:0000256" key="15">
    <source>
        <dbReference type="PIRNR" id="PIRNR000167"/>
    </source>
</evidence>
<evidence type="ECO:0000256" key="11">
    <source>
        <dbReference type="ARBA" id="ARBA00023014"/>
    </source>
</evidence>
<keyword evidence="8 15" id="KW-0479">Metal-binding</keyword>
<dbReference type="Proteomes" id="UP000095401">
    <property type="component" value="Chromosome"/>
</dbReference>
<dbReference type="PANTHER" id="PTHR13932:SF6">
    <property type="entry name" value="OXYGEN-INDEPENDENT COPROPORPHYRINOGEN III OXIDASE"/>
    <property type="match status" value="1"/>
</dbReference>
<dbReference type="NCBIfam" id="TIGR00538">
    <property type="entry name" value="hemN"/>
    <property type="match status" value="1"/>
</dbReference>
<feature type="binding site" evidence="17">
    <location>
        <position position="76"/>
    </location>
    <ligand>
        <name>[4Fe-4S] cluster</name>
        <dbReference type="ChEBI" id="CHEBI:49883"/>
        <note>4Fe-4S-S-AdoMet</note>
    </ligand>
</feature>
<feature type="binding site" evidence="16">
    <location>
        <position position="220"/>
    </location>
    <ligand>
        <name>S-adenosyl-L-methionine</name>
        <dbReference type="ChEBI" id="CHEBI:59789"/>
        <label>2</label>
    </ligand>
</feature>
<evidence type="ECO:0000256" key="10">
    <source>
        <dbReference type="ARBA" id="ARBA00023004"/>
    </source>
</evidence>
<dbReference type="GO" id="GO:0006782">
    <property type="term" value="P:protoporphyrinogen IX biosynthetic process"/>
    <property type="evidence" value="ECO:0007669"/>
    <property type="project" value="UniProtKB-UniPathway"/>
</dbReference>
<dbReference type="SFLD" id="SFLDS00029">
    <property type="entry name" value="Radical_SAM"/>
    <property type="match status" value="1"/>
</dbReference>
<dbReference type="CDD" id="cd01335">
    <property type="entry name" value="Radical_SAM"/>
    <property type="match status" value="1"/>
</dbReference>
<feature type="binding site" evidence="16">
    <location>
        <position position="254"/>
    </location>
    <ligand>
        <name>S-adenosyl-L-methionine</name>
        <dbReference type="ChEBI" id="CHEBI:59789"/>
        <label>2</label>
    </ligand>
</feature>
<keyword evidence="5 15" id="KW-0004">4Fe-4S</keyword>
<comment type="similarity">
    <text evidence="3 15">Belongs to the anaerobic coproporphyrinogen-III oxidase family.</text>
</comment>
<accession>A0A1D8IQL3</accession>
<reference evidence="20" key="1">
    <citation type="submission" date="2016-09" db="EMBL/GenBank/DDBJ databases">
        <title>Acidihalobacter prosperus F5.</title>
        <authorList>
            <person name="Khaleque H.N."/>
            <person name="Ramsay J.P."/>
            <person name="Kaksonen A.H."/>
            <person name="Boxall N.J."/>
            <person name="Watkin E.L.J."/>
        </authorList>
    </citation>
    <scope>NUCLEOTIDE SEQUENCE [LARGE SCALE GENOMIC DNA]</scope>
    <source>
        <strain evidence="20">F5</strain>
    </source>
</reference>
<evidence type="ECO:0000256" key="9">
    <source>
        <dbReference type="ARBA" id="ARBA00023002"/>
    </source>
</evidence>
<evidence type="ECO:0000256" key="6">
    <source>
        <dbReference type="ARBA" id="ARBA00022490"/>
    </source>
</evidence>
<dbReference type="PANTHER" id="PTHR13932">
    <property type="entry name" value="COPROPORPHYRINIGEN III OXIDASE"/>
    <property type="match status" value="1"/>
</dbReference>
<dbReference type="InterPro" id="IPR010723">
    <property type="entry name" value="HemN_C"/>
</dbReference>
<evidence type="ECO:0000256" key="16">
    <source>
        <dbReference type="PIRSR" id="PIRSR000167-1"/>
    </source>
</evidence>
<dbReference type="InterPro" id="IPR023404">
    <property type="entry name" value="rSAM_horseshoe"/>
</dbReference>
<dbReference type="GO" id="GO:0004109">
    <property type="term" value="F:coproporphyrinogen oxidase activity"/>
    <property type="evidence" value="ECO:0007669"/>
    <property type="project" value="InterPro"/>
</dbReference>
<comment type="cofactor">
    <cofactor evidence="15 17">
        <name>[4Fe-4S] cluster</name>
        <dbReference type="ChEBI" id="CHEBI:49883"/>
    </cofactor>
    <text evidence="15 17">Binds 1 [4Fe-4S] cluster. The cluster is coordinated with 3 cysteines and an exchangeable S-adenosyl-L-methionine.</text>
</comment>
<dbReference type="GO" id="GO:0046872">
    <property type="term" value="F:metal ion binding"/>
    <property type="evidence" value="ECO:0007669"/>
    <property type="project" value="UniProtKB-KW"/>
</dbReference>
<dbReference type="EC" id="1.3.98.3" evidence="15"/>
<dbReference type="GO" id="GO:0051539">
    <property type="term" value="F:4 iron, 4 sulfur cluster binding"/>
    <property type="evidence" value="ECO:0007669"/>
    <property type="project" value="UniProtKB-KW"/>
</dbReference>
<feature type="binding site" evidence="16">
    <location>
        <position position="123"/>
    </location>
    <ligand>
        <name>S-adenosyl-L-methionine</name>
        <dbReference type="ChEBI" id="CHEBI:59789"/>
        <label>1</label>
    </ligand>
</feature>
<keyword evidence="6 15" id="KW-0963">Cytoplasm</keyword>
<proteinExistence type="inferred from homology"/>
<dbReference type="Pfam" id="PF06969">
    <property type="entry name" value="HemN_C"/>
    <property type="match status" value="1"/>
</dbReference>
<dbReference type="Gene3D" id="1.10.10.920">
    <property type="match status" value="1"/>
</dbReference>
<dbReference type="FunFam" id="3.80.30.20:FF:000012">
    <property type="entry name" value="Coproporphyrinogen-III oxidase"/>
    <property type="match status" value="1"/>
</dbReference>
<dbReference type="SMART" id="SM00729">
    <property type="entry name" value="Elp3"/>
    <property type="match status" value="1"/>
</dbReference>
<dbReference type="GO" id="GO:0005737">
    <property type="term" value="C:cytoplasm"/>
    <property type="evidence" value="ECO:0007669"/>
    <property type="project" value="UniProtKB-SubCell"/>
</dbReference>
<dbReference type="PROSITE" id="PS51918">
    <property type="entry name" value="RADICAL_SAM"/>
    <property type="match status" value="1"/>
</dbReference>
<sequence>MRRGAALSTHNQTVRFDADLIRRYDHAGPRYTSYPTAVQFDEAFDETCYRQAAHTSNAGARALSLYFHLPFCNTVCYYCACNKIVTKDRSRAGPYLERLHREIELQARLFGAGRTVAQLHWGGGTPTFLSHAEMASLMAATRRHFALAEDGEYSIEVDPREAGPGTIELLGELGFNRLSLGVQDFDPRVQRAVNRIQGEAETLGVIERARAAGFRSVSVDLIYGLPFQSVASFAATVDKVIAAAPDRLSVFNYAHLPERFKPQRRINTEDLPGAADKLAILEDTISRLGDAGYIYIGMDHFARPDDELAVAQREGTLYRNFQGYSTHADCDLVAMGVTAIGSLGNVYAQNVRTEAEYAERLDAGRLAVFRGVALSADDVLRRDVISALICHFRLDYAAVETVHGIVFGDYFAVELVALADMRDDGLLRMDARGLEVTPAGRLLIRNICMIFDAYLTTARAAYSKVI</sequence>
<evidence type="ECO:0000256" key="5">
    <source>
        <dbReference type="ARBA" id="ARBA00022485"/>
    </source>
</evidence>
<evidence type="ECO:0000256" key="1">
    <source>
        <dbReference type="ARBA" id="ARBA00004496"/>
    </source>
</evidence>
<evidence type="ECO:0000256" key="3">
    <source>
        <dbReference type="ARBA" id="ARBA00005493"/>
    </source>
</evidence>
<evidence type="ECO:0000256" key="7">
    <source>
        <dbReference type="ARBA" id="ARBA00022691"/>
    </source>
</evidence>
<feature type="binding site" evidence="16">
    <location>
        <position position="183"/>
    </location>
    <ligand>
        <name>S-adenosyl-L-methionine</name>
        <dbReference type="ChEBI" id="CHEBI:59789"/>
        <label>2</label>
    </ligand>
</feature>
<keyword evidence="20" id="KW-1185">Reference proteome</keyword>
<dbReference type="SUPFAM" id="SSF102114">
    <property type="entry name" value="Radical SAM enzymes"/>
    <property type="match status" value="1"/>
</dbReference>
<dbReference type="GO" id="GO:0051989">
    <property type="term" value="F:coproporphyrinogen dehydrogenase activity"/>
    <property type="evidence" value="ECO:0007669"/>
    <property type="project" value="UniProtKB-EC"/>
</dbReference>
<keyword evidence="7 15" id="KW-0949">S-adenosyl-L-methionine</keyword>
<keyword evidence="10 15" id="KW-0408">Iron</keyword>
<name>A0A1D8IQL3_9GAMM</name>
<evidence type="ECO:0000313" key="19">
    <source>
        <dbReference type="EMBL" id="AOU98723.1"/>
    </source>
</evidence>
<dbReference type="PIRSF" id="PIRSF000167">
    <property type="entry name" value="HemN"/>
    <property type="match status" value="1"/>
</dbReference>
<comment type="catalytic activity">
    <reaction evidence="14 15">
        <text>coproporphyrinogen III + 2 S-adenosyl-L-methionine = protoporphyrinogen IX + 2 5'-deoxyadenosine + 2 L-methionine + 2 CO2</text>
        <dbReference type="Rhea" id="RHEA:15425"/>
        <dbReference type="ChEBI" id="CHEBI:16526"/>
        <dbReference type="ChEBI" id="CHEBI:17319"/>
        <dbReference type="ChEBI" id="CHEBI:57307"/>
        <dbReference type="ChEBI" id="CHEBI:57309"/>
        <dbReference type="ChEBI" id="CHEBI:57844"/>
        <dbReference type="ChEBI" id="CHEBI:59789"/>
        <dbReference type="EC" id="1.3.98.3"/>
    </reaction>
</comment>
<evidence type="ECO:0000313" key="20">
    <source>
        <dbReference type="Proteomes" id="UP000095401"/>
    </source>
</evidence>
<dbReference type="InterPro" id="IPR034505">
    <property type="entry name" value="Coproporphyrinogen-III_oxidase"/>
</dbReference>
<feature type="binding site" evidence="17">
    <location>
        <position position="72"/>
    </location>
    <ligand>
        <name>[4Fe-4S] cluster</name>
        <dbReference type="ChEBI" id="CHEBI:49883"/>
        <note>4Fe-4S-S-AdoMet</note>
    </ligand>
</feature>
<evidence type="ECO:0000256" key="14">
    <source>
        <dbReference type="ARBA" id="ARBA00048321"/>
    </source>
</evidence>
<keyword evidence="12 15" id="KW-0627">Porphyrin biosynthesis</keyword>
<feature type="binding site" evidence="16">
    <location>
        <position position="156"/>
    </location>
    <ligand>
        <name>S-adenosyl-L-methionine</name>
        <dbReference type="ChEBI" id="CHEBI:59789"/>
        <label>1</label>
    </ligand>
</feature>
<evidence type="ECO:0000256" key="2">
    <source>
        <dbReference type="ARBA" id="ARBA00004785"/>
    </source>
</evidence>
<organism evidence="19 20">
    <name type="scientific">Acidihalobacter yilgarnensis</name>
    <dbReference type="NCBI Taxonomy" id="2819280"/>
    <lineage>
        <taxon>Bacteria</taxon>
        <taxon>Pseudomonadati</taxon>
        <taxon>Pseudomonadota</taxon>
        <taxon>Gammaproteobacteria</taxon>
        <taxon>Chromatiales</taxon>
        <taxon>Ectothiorhodospiraceae</taxon>
        <taxon>Acidihalobacter</taxon>
    </lineage>
</organism>
<dbReference type="AlphaFoldDB" id="A0A1D8IQL3"/>
<feature type="domain" description="Radical SAM core" evidence="18">
    <location>
        <begin position="57"/>
        <end position="291"/>
    </location>
</feature>
<comment type="subunit">
    <text evidence="4">Monomer.</text>
</comment>
<dbReference type="KEGG" id="aprs:BI364_12785"/>
<evidence type="ECO:0000256" key="8">
    <source>
        <dbReference type="ARBA" id="ARBA00022723"/>
    </source>
</evidence>
<evidence type="ECO:0000256" key="17">
    <source>
        <dbReference type="PIRSR" id="PIRSR000167-2"/>
    </source>
</evidence>
<feature type="binding site" evidence="16">
    <location>
        <position position="195"/>
    </location>
    <ligand>
        <name>S-adenosyl-L-methionine</name>
        <dbReference type="ChEBI" id="CHEBI:59789"/>
        <label>2</label>
    </ligand>
</feature>
<keyword evidence="9 15" id="KW-0560">Oxidoreductase</keyword>
<dbReference type="FunFam" id="1.10.10.920:FF:000001">
    <property type="entry name" value="Coproporphyrinogen-III oxidase"/>
    <property type="match status" value="1"/>
</dbReference>
<dbReference type="EMBL" id="CP017415">
    <property type="protein sequence ID" value="AOU98723.1"/>
    <property type="molecule type" value="Genomic_DNA"/>
</dbReference>
<evidence type="ECO:0000259" key="18">
    <source>
        <dbReference type="PROSITE" id="PS51918"/>
    </source>
</evidence>
<comment type="function">
    <text evidence="13">Involved in the heme biosynthesis. Catalyzes the anaerobic oxidative decarboxylation of propionate groups of rings A and B of coproporphyrinogen III to yield the vinyl groups in protoporphyrinogen IX.</text>
</comment>
<evidence type="ECO:0000256" key="12">
    <source>
        <dbReference type="ARBA" id="ARBA00023244"/>
    </source>
</evidence>
<gene>
    <name evidence="19" type="ORF">BI364_12785</name>
</gene>
<dbReference type="Gene3D" id="3.80.30.20">
    <property type="entry name" value="tm_1862 like domain"/>
    <property type="match status" value="1"/>
</dbReference>
<evidence type="ECO:0000256" key="4">
    <source>
        <dbReference type="ARBA" id="ARBA00011245"/>
    </source>
</evidence>
<feature type="binding site" evidence="16">
    <location>
        <begin position="78"/>
        <end position="80"/>
    </location>
    <ligand>
        <name>S-adenosyl-L-methionine</name>
        <dbReference type="ChEBI" id="CHEBI:59789"/>
        <label>2</label>
    </ligand>
</feature>
<feature type="binding site" evidence="17">
    <location>
        <position position="79"/>
    </location>
    <ligand>
        <name>[4Fe-4S] cluster</name>
        <dbReference type="ChEBI" id="CHEBI:49883"/>
        <note>4Fe-4S-S-AdoMet</note>
    </ligand>
</feature>
<dbReference type="InterPro" id="IPR004558">
    <property type="entry name" value="Coprogen_oxidase_HemN"/>
</dbReference>
<evidence type="ECO:0000256" key="13">
    <source>
        <dbReference type="ARBA" id="ARBA00024295"/>
    </source>
</evidence>
<dbReference type="Pfam" id="PF04055">
    <property type="entry name" value="Radical_SAM"/>
    <property type="match status" value="1"/>
</dbReference>
<feature type="binding site" evidence="16">
    <location>
        <begin position="124"/>
        <end position="125"/>
    </location>
    <ligand>
        <name>S-adenosyl-L-methionine</name>
        <dbReference type="ChEBI" id="CHEBI:59789"/>
        <label>2</label>
    </ligand>
</feature>
<dbReference type="SFLD" id="SFLDG01065">
    <property type="entry name" value="anaerobic_coproporphyrinogen-I"/>
    <property type="match status" value="1"/>
</dbReference>
<keyword evidence="11 15" id="KW-0411">Iron-sulfur</keyword>
<comment type="subcellular location">
    <subcellularLocation>
        <location evidence="1 15">Cytoplasm</location>
    </subcellularLocation>
</comment>
<comment type="pathway">
    <text evidence="2 15">Porphyrin-containing compound metabolism; protoporphyrin-IX biosynthesis; protoporphyrinogen-IX from coproporphyrinogen-III (AdoMet route): step 1/1.</text>
</comment>
<dbReference type="InterPro" id="IPR058240">
    <property type="entry name" value="rSAM_sf"/>
</dbReference>
<protein>
    <recommendedName>
        <fullName evidence="15">Coproporphyrinogen-III oxidase</fullName>
        <ecNumber evidence="15">1.3.98.3</ecNumber>
    </recommendedName>
</protein>